<dbReference type="AlphaFoldDB" id="A0AA39WCK9"/>
<evidence type="ECO:0000256" key="1">
    <source>
        <dbReference type="SAM" id="SignalP"/>
    </source>
</evidence>
<evidence type="ECO:0000313" key="3">
    <source>
        <dbReference type="Proteomes" id="UP001174934"/>
    </source>
</evidence>
<organism evidence="2 3">
    <name type="scientific">Bombardia bombarda</name>
    <dbReference type="NCBI Taxonomy" id="252184"/>
    <lineage>
        <taxon>Eukaryota</taxon>
        <taxon>Fungi</taxon>
        <taxon>Dikarya</taxon>
        <taxon>Ascomycota</taxon>
        <taxon>Pezizomycotina</taxon>
        <taxon>Sordariomycetes</taxon>
        <taxon>Sordariomycetidae</taxon>
        <taxon>Sordariales</taxon>
        <taxon>Lasiosphaeriaceae</taxon>
        <taxon>Bombardia</taxon>
    </lineage>
</organism>
<accession>A0AA39WCK9</accession>
<dbReference type="Proteomes" id="UP001174934">
    <property type="component" value="Unassembled WGS sequence"/>
</dbReference>
<protein>
    <recommendedName>
        <fullName evidence="4">Secreted protein</fullName>
    </recommendedName>
</protein>
<evidence type="ECO:0000313" key="2">
    <source>
        <dbReference type="EMBL" id="KAK0613015.1"/>
    </source>
</evidence>
<keyword evidence="3" id="KW-1185">Reference proteome</keyword>
<feature type="chain" id="PRO_5041407954" description="Secreted protein" evidence="1">
    <location>
        <begin position="30"/>
        <end position="117"/>
    </location>
</feature>
<proteinExistence type="predicted"/>
<gene>
    <name evidence="2" type="ORF">B0T17DRAFT_394348</name>
</gene>
<sequence>MVRITSHIFLRVQAILLVCISSAAPKVSWHETERRTLFDHRLLLNHRRFPFRQIAESRVLSRGALVLGEPTTSSKILNMCHVETEDTSKICCVHSVQVQAAGHLALACSPVSLFCVL</sequence>
<comment type="caution">
    <text evidence="2">The sequence shown here is derived from an EMBL/GenBank/DDBJ whole genome shotgun (WGS) entry which is preliminary data.</text>
</comment>
<reference evidence="2" key="1">
    <citation type="submission" date="2023-06" db="EMBL/GenBank/DDBJ databases">
        <title>Genome-scale phylogeny and comparative genomics of the fungal order Sordariales.</title>
        <authorList>
            <consortium name="Lawrence Berkeley National Laboratory"/>
            <person name="Hensen N."/>
            <person name="Bonometti L."/>
            <person name="Westerberg I."/>
            <person name="Brannstrom I.O."/>
            <person name="Guillou S."/>
            <person name="Cros-Aarteil S."/>
            <person name="Calhoun S."/>
            <person name="Haridas S."/>
            <person name="Kuo A."/>
            <person name="Mondo S."/>
            <person name="Pangilinan J."/>
            <person name="Riley R."/>
            <person name="LaButti K."/>
            <person name="Andreopoulos B."/>
            <person name="Lipzen A."/>
            <person name="Chen C."/>
            <person name="Yanf M."/>
            <person name="Daum C."/>
            <person name="Ng V."/>
            <person name="Clum A."/>
            <person name="Steindorff A."/>
            <person name="Ohm R."/>
            <person name="Martin F."/>
            <person name="Silar P."/>
            <person name="Natvig D."/>
            <person name="Lalanne C."/>
            <person name="Gautier V."/>
            <person name="Ament-velasquez S.L."/>
            <person name="Kruys A."/>
            <person name="Hutchinson M.I."/>
            <person name="Powell A.J."/>
            <person name="Barry K."/>
            <person name="Miller A.N."/>
            <person name="Grigoriev I.V."/>
            <person name="Debuchy R."/>
            <person name="Gladieux P."/>
            <person name="Thoren M.H."/>
            <person name="Johannesson H."/>
        </authorList>
    </citation>
    <scope>NUCLEOTIDE SEQUENCE</scope>
    <source>
        <strain evidence="2">SMH3391-2</strain>
    </source>
</reference>
<feature type="signal peptide" evidence="1">
    <location>
        <begin position="1"/>
        <end position="29"/>
    </location>
</feature>
<dbReference type="EMBL" id="JAULSR010000008">
    <property type="protein sequence ID" value="KAK0613015.1"/>
    <property type="molecule type" value="Genomic_DNA"/>
</dbReference>
<name>A0AA39WCK9_9PEZI</name>
<evidence type="ECO:0008006" key="4">
    <source>
        <dbReference type="Google" id="ProtNLM"/>
    </source>
</evidence>
<keyword evidence="1" id="KW-0732">Signal</keyword>